<gene>
    <name evidence="1" type="ORF">A2W05_02475</name>
</gene>
<dbReference type="Proteomes" id="UP000178797">
    <property type="component" value="Unassembled WGS sequence"/>
</dbReference>
<name>A0A1F7RWB3_9BACT</name>
<dbReference type="SUPFAM" id="SSF53335">
    <property type="entry name" value="S-adenosyl-L-methionine-dependent methyltransferases"/>
    <property type="match status" value="1"/>
</dbReference>
<evidence type="ECO:0000313" key="1">
    <source>
        <dbReference type="EMBL" id="OGL45855.1"/>
    </source>
</evidence>
<reference evidence="1 2" key="1">
    <citation type="journal article" date="2016" name="Nat. Commun.">
        <title>Thousands of microbial genomes shed light on interconnected biogeochemical processes in an aquifer system.</title>
        <authorList>
            <person name="Anantharaman K."/>
            <person name="Brown C.T."/>
            <person name="Hug L.A."/>
            <person name="Sharon I."/>
            <person name="Castelle C.J."/>
            <person name="Probst A.J."/>
            <person name="Thomas B.C."/>
            <person name="Singh A."/>
            <person name="Wilkins M.J."/>
            <person name="Karaoz U."/>
            <person name="Brodie E.L."/>
            <person name="Williams K.H."/>
            <person name="Hubbard S.S."/>
            <person name="Banfield J.F."/>
        </authorList>
    </citation>
    <scope>NUCLEOTIDE SEQUENCE [LARGE SCALE GENOMIC DNA]</scope>
</reference>
<comment type="caution">
    <text evidence="1">The sequence shown here is derived from an EMBL/GenBank/DDBJ whole genome shotgun (WGS) entry which is preliminary data.</text>
</comment>
<evidence type="ECO:0000313" key="2">
    <source>
        <dbReference type="Proteomes" id="UP000178797"/>
    </source>
</evidence>
<dbReference type="Gene3D" id="3.40.50.150">
    <property type="entry name" value="Vaccinia Virus protein VP39"/>
    <property type="match status" value="1"/>
</dbReference>
<proteinExistence type="predicted"/>
<protein>
    <recommendedName>
        <fullName evidence="3">Methyltransferase type 11 domain-containing protein</fullName>
    </recommendedName>
</protein>
<organism evidence="1 2">
    <name type="scientific">Candidatus Schekmanbacteria bacterium RBG_16_38_10</name>
    <dbReference type="NCBI Taxonomy" id="1817879"/>
    <lineage>
        <taxon>Bacteria</taxon>
        <taxon>Candidatus Schekmaniibacteriota</taxon>
    </lineage>
</organism>
<dbReference type="Pfam" id="PF13489">
    <property type="entry name" value="Methyltransf_23"/>
    <property type="match status" value="1"/>
</dbReference>
<dbReference type="EMBL" id="MGDE01000113">
    <property type="protein sequence ID" value="OGL45855.1"/>
    <property type="molecule type" value="Genomic_DNA"/>
</dbReference>
<accession>A0A1F7RWB3</accession>
<evidence type="ECO:0008006" key="3">
    <source>
        <dbReference type="Google" id="ProtNLM"/>
    </source>
</evidence>
<dbReference type="InterPro" id="IPR029063">
    <property type="entry name" value="SAM-dependent_MTases_sf"/>
</dbReference>
<sequence length="207" mass="23613">MADGIDWSKIRRGRDAASKSLPKITKIPIVKSNRQVISNILKNGDAILDIGANNRSLEKYLSSIIGKVSYFSLDTDKNLPHDYYDMAAIDRKFDVIVALDVIEHMTLIDTVVLFERIYELLNPSGCIVISTPNVCHPVRFWRDCTHITPYRYDELAGLLISAGFHDIKIYRIKNMKAKDRLRYWIYSPLLRLLDIDFAPGIVAVAKT</sequence>
<dbReference type="AlphaFoldDB" id="A0A1F7RWB3"/>